<proteinExistence type="predicted"/>
<sequence>MASFCLLPTELVEYIVSYLPQHDIYAVCQLNKALSNLAIPFLYRRVDLFIPAGSKIPRIDRFCLAIINSTRKANNVKSIRLGLSSSADLRRGQRWLPPDKNFDDRFMFRKAMTALSNETLVAAGDYLRDAISMREYSAYAALILLVLPSLHCLDIADYKNATLEHLHSILRNLDPGTPWNKRYPSRILLTRLSSIKKLSLVFDRKIGVAYSGDNSRITLDHFLNIPGIQTLELSNQSGNQHVGTVPALVIDPMVNSVRATNITTLVFRHSGALTPTLHSLLRCVPQLRSFTYDFFFRHQPVAEGSNRNQYMLMLDSWTEVLATFTSTLEVLVFSAEYCDKDAYFFHQPRINEKMYGYLDLTAFTALHTLECPVPFLTGDTKFSITREIYPLFPPALRHVTLRPDLSHASAPFPFDESRLERGLTFDESKEEAQWMMNARMDTSYMFQAALSLLEYLPELESIAVWQPADPRLEWFEGQVQDFATTCTNKNITGSILKPMVLRWKNAVHWDLMKETRVFDREMPQFGTVNRFWREEWKGRPLGLGCQYHLDALGSRKIRMRR</sequence>
<dbReference type="SUPFAM" id="SSF81383">
    <property type="entry name" value="F-box domain"/>
    <property type="match status" value="1"/>
</dbReference>
<organism evidence="2 3">
    <name type="scientific">Alternaria panax</name>
    <dbReference type="NCBI Taxonomy" id="48097"/>
    <lineage>
        <taxon>Eukaryota</taxon>
        <taxon>Fungi</taxon>
        <taxon>Dikarya</taxon>
        <taxon>Ascomycota</taxon>
        <taxon>Pezizomycotina</taxon>
        <taxon>Dothideomycetes</taxon>
        <taxon>Pleosporomycetidae</taxon>
        <taxon>Pleosporales</taxon>
        <taxon>Pleosporineae</taxon>
        <taxon>Pleosporaceae</taxon>
        <taxon>Alternaria</taxon>
        <taxon>Alternaria sect. Panax</taxon>
    </lineage>
</organism>
<dbReference type="AlphaFoldDB" id="A0AAD4IIG8"/>
<protein>
    <recommendedName>
        <fullName evidence="1">F-box domain-containing protein</fullName>
    </recommendedName>
</protein>
<evidence type="ECO:0000259" key="1">
    <source>
        <dbReference type="PROSITE" id="PS50181"/>
    </source>
</evidence>
<accession>A0AAD4IIG8</accession>
<keyword evidence="3" id="KW-1185">Reference proteome</keyword>
<gene>
    <name evidence="2" type="ORF">G6011_00049</name>
</gene>
<evidence type="ECO:0000313" key="3">
    <source>
        <dbReference type="Proteomes" id="UP001199106"/>
    </source>
</evidence>
<dbReference type="Proteomes" id="UP001199106">
    <property type="component" value="Unassembled WGS sequence"/>
</dbReference>
<dbReference type="InterPro" id="IPR036047">
    <property type="entry name" value="F-box-like_dom_sf"/>
</dbReference>
<feature type="domain" description="F-box" evidence="1">
    <location>
        <begin position="1"/>
        <end position="46"/>
    </location>
</feature>
<evidence type="ECO:0000313" key="2">
    <source>
        <dbReference type="EMBL" id="KAG9194929.1"/>
    </source>
</evidence>
<comment type="caution">
    <text evidence="2">The sequence shown here is derived from an EMBL/GenBank/DDBJ whole genome shotgun (WGS) entry which is preliminary data.</text>
</comment>
<dbReference type="PROSITE" id="PS50181">
    <property type="entry name" value="FBOX"/>
    <property type="match status" value="1"/>
</dbReference>
<name>A0AAD4IIG8_9PLEO</name>
<reference evidence="2" key="1">
    <citation type="submission" date="2021-07" db="EMBL/GenBank/DDBJ databases">
        <title>Genome Resource of American Ginseng Black Spot Pathogen Alternaria panax.</title>
        <authorList>
            <person name="Qiu C."/>
            <person name="Wang W."/>
            <person name="Liu Z."/>
        </authorList>
    </citation>
    <scope>NUCLEOTIDE SEQUENCE</scope>
    <source>
        <strain evidence="2">BNCC115425</strain>
    </source>
</reference>
<dbReference type="EMBL" id="JAANER010000001">
    <property type="protein sequence ID" value="KAG9194929.1"/>
    <property type="molecule type" value="Genomic_DNA"/>
</dbReference>
<dbReference type="InterPro" id="IPR001810">
    <property type="entry name" value="F-box_dom"/>
</dbReference>